<dbReference type="InterPro" id="IPR002156">
    <property type="entry name" value="RNaseH_domain"/>
</dbReference>
<feature type="domain" description="RNase H type-1" evidence="1">
    <location>
        <begin position="10"/>
        <end position="82"/>
    </location>
</feature>
<name>A0AAW2YBF1_9LAMI</name>
<comment type="caution">
    <text evidence="2">The sequence shown here is derived from an EMBL/GenBank/DDBJ whole genome shotgun (WGS) entry which is preliminary data.</text>
</comment>
<dbReference type="GO" id="GO:0003676">
    <property type="term" value="F:nucleic acid binding"/>
    <property type="evidence" value="ECO:0007669"/>
    <property type="project" value="InterPro"/>
</dbReference>
<dbReference type="Pfam" id="PF13456">
    <property type="entry name" value="RVT_3"/>
    <property type="match status" value="1"/>
</dbReference>
<dbReference type="AlphaFoldDB" id="A0AAW2YBF1"/>
<evidence type="ECO:0000313" key="2">
    <source>
        <dbReference type="EMBL" id="KAL0462795.1"/>
    </source>
</evidence>
<accession>A0AAW2YBF1</accession>
<dbReference type="PANTHER" id="PTHR48475">
    <property type="entry name" value="RIBONUCLEASE H"/>
    <property type="match status" value="1"/>
</dbReference>
<organism evidence="2">
    <name type="scientific">Sesamum latifolium</name>
    <dbReference type="NCBI Taxonomy" id="2727402"/>
    <lineage>
        <taxon>Eukaryota</taxon>
        <taxon>Viridiplantae</taxon>
        <taxon>Streptophyta</taxon>
        <taxon>Embryophyta</taxon>
        <taxon>Tracheophyta</taxon>
        <taxon>Spermatophyta</taxon>
        <taxon>Magnoliopsida</taxon>
        <taxon>eudicotyledons</taxon>
        <taxon>Gunneridae</taxon>
        <taxon>Pentapetalae</taxon>
        <taxon>asterids</taxon>
        <taxon>lamiids</taxon>
        <taxon>Lamiales</taxon>
        <taxon>Pedaliaceae</taxon>
        <taxon>Sesamum</taxon>
    </lineage>
</organism>
<dbReference type="InterPro" id="IPR012337">
    <property type="entry name" value="RNaseH-like_sf"/>
</dbReference>
<reference evidence="2" key="2">
    <citation type="journal article" date="2024" name="Plant">
        <title>Genomic evolution and insights into agronomic trait innovations of Sesamum species.</title>
        <authorList>
            <person name="Miao H."/>
            <person name="Wang L."/>
            <person name="Qu L."/>
            <person name="Liu H."/>
            <person name="Sun Y."/>
            <person name="Le M."/>
            <person name="Wang Q."/>
            <person name="Wei S."/>
            <person name="Zheng Y."/>
            <person name="Lin W."/>
            <person name="Duan Y."/>
            <person name="Cao H."/>
            <person name="Xiong S."/>
            <person name="Wang X."/>
            <person name="Wei L."/>
            <person name="Li C."/>
            <person name="Ma Q."/>
            <person name="Ju M."/>
            <person name="Zhao R."/>
            <person name="Li G."/>
            <person name="Mu C."/>
            <person name="Tian Q."/>
            <person name="Mei H."/>
            <person name="Zhang T."/>
            <person name="Gao T."/>
            <person name="Zhang H."/>
        </authorList>
    </citation>
    <scope>NUCLEOTIDE SEQUENCE</scope>
    <source>
        <strain evidence="2">KEN1</strain>
    </source>
</reference>
<dbReference type="PANTHER" id="PTHR48475:SF2">
    <property type="entry name" value="RIBONUCLEASE H"/>
    <property type="match status" value="1"/>
</dbReference>
<gene>
    <name evidence="2" type="ORF">Slati_0167100</name>
</gene>
<dbReference type="Gene3D" id="3.30.420.10">
    <property type="entry name" value="Ribonuclease H-like superfamily/Ribonuclease H"/>
    <property type="match status" value="1"/>
</dbReference>
<dbReference type="GO" id="GO:0004523">
    <property type="term" value="F:RNA-DNA hybrid ribonuclease activity"/>
    <property type="evidence" value="ECO:0007669"/>
    <property type="project" value="InterPro"/>
</dbReference>
<proteinExistence type="predicted"/>
<evidence type="ECO:0000259" key="1">
    <source>
        <dbReference type="Pfam" id="PF13456"/>
    </source>
</evidence>
<reference evidence="2" key="1">
    <citation type="submission" date="2020-06" db="EMBL/GenBank/DDBJ databases">
        <authorList>
            <person name="Li T."/>
            <person name="Hu X."/>
            <person name="Zhang T."/>
            <person name="Song X."/>
            <person name="Zhang H."/>
            <person name="Dai N."/>
            <person name="Sheng W."/>
            <person name="Hou X."/>
            <person name="Wei L."/>
        </authorList>
    </citation>
    <scope>NUCLEOTIDE SEQUENCE</scope>
    <source>
        <strain evidence="2">KEN1</strain>
        <tissue evidence="2">Leaf</tissue>
    </source>
</reference>
<protein>
    <recommendedName>
        <fullName evidence="1">RNase H type-1 domain-containing protein</fullName>
    </recommendedName>
</protein>
<sequence length="127" mass="14894">MNPNMRYYISMKMAHEVGARHLVACSDSELIVKQVKGTYKAKEENMIQYLQHIAELKTGFESFQLIQIPREENVKADYLSKLASALEDYRTRHNTIKHLSKPMVPLSIQTIYPIEDWRTLVIQWLVE</sequence>
<dbReference type="EMBL" id="JACGWN010000001">
    <property type="protein sequence ID" value="KAL0462795.1"/>
    <property type="molecule type" value="Genomic_DNA"/>
</dbReference>
<dbReference type="InterPro" id="IPR036397">
    <property type="entry name" value="RNaseH_sf"/>
</dbReference>
<dbReference type="SUPFAM" id="SSF53098">
    <property type="entry name" value="Ribonuclease H-like"/>
    <property type="match status" value="1"/>
</dbReference>